<dbReference type="AlphaFoldDB" id="A0A8S9JP16"/>
<evidence type="ECO:0000313" key="2">
    <source>
        <dbReference type="EMBL" id="KAF2583774.1"/>
    </source>
</evidence>
<organism evidence="2">
    <name type="scientific">Brassica cretica</name>
    <name type="common">Mustard</name>
    <dbReference type="NCBI Taxonomy" id="69181"/>
    <lineage>
        <taxon>Eukaryota</taxon>
        <taxon>Viridiplantae</taxon>
        <taxon>Streptophyta</taxon>
        <taxon>Embryophyta</taxon>
        <taxon>Tracheophyta</taxon>
        <taxon>Spermatophyta</taxon>
        <taxon>Magnoliopsida</taxon>
        <taxon>eudicotyledons</taxon>
        <taxon>Gunneridae</taxon>
        <taxon>Pentapetalae</taxon>
        <taxon>rosids</taxon>
        <taxon>malvids</taxon>
        <taxon>Brassicales</taxon>
        <taxon>Brassicaceae</taxon>
        <taxon>Brassiceae</taxon>
        <taxon>Brassica</taxon>
    </lineage>
</organism>
<proteinExistence type="predicted"/>
<feature type="compositionally biased region" description="Basic and acidic residues" evidence="1">
    <location>
        <begin position="112"/>
        <end position="126"/>
    </location>
</feature>
<evidence type="ECO:0000256" key="1">
    <source>
        <dbReference type="SAM" id="MobiDB-lite"/>
    </source>
</evidence>
<name>A0A8S9JP16_BRACR</name>
<protein>
    <submittedName>
        <fullName evidence="2">Uncharacterized protein</fullName>
    </submittedName>
</protein>
<feature type="compositionally biased region" description="Acidic residues" evidence="1">
    <location>
        <begin position="44"/>
        <end position="61"/>
    </location>
</feature>
<sequence length="126" mass="13691">MNLGLRGSRDGWSKYISANVKRVATYCDQARTAVFEISYSSVADQEDVQDGESNKDEDDGEVDKGQGEEVDDSQVNPPKDLLEVREGETTPHIENEGADYSMNADSSGLSVGDKDAAQELAKDAEE</sequence>
<accession>A0A8S9JP16</accession>
<reference evidence="2" key="1">
    <citation type="submission" date="2019-12" db="EMBL/GenBank/DDBJ databases">
        <title>Genome sequencing and annotation of Brassica cretica.</title>
        <authorList>
            <person name="Studholme D.J."/>
            <person name="Sarris P.F."/>
        </authorList>
    </citation>
    <scope>NUCLEOTIDE SEQUENCE</scope>
    <source>
        <strain evidence="2">PFS-102/07</strain>
        <tissue evidence="2">Leaf</tissue>
    </source>
</reference>
<feature type="compositionally biased region" description="Basic and acidic residues" evidence="1">
    <location>
        <begin position="80"/>
        <end position="95"/>
    </location>
</feature>
<comment type="caution">
    <text evidence="2">The sequence shown here is derived from an EMBL/GenBank/DDBJ whole genome shotgun (WGS) entry which is preliminary data.</text>
</comment>
<feature type="region of interest" description="Disordered" evidence="1">
    <location>
        <begin position="39"/>
        <end position="126"/>
    </location>
</feature>
<dbReference type="EMBL" id="QGKY02000246">
    <property type="protein sequence ID" value="KAF2583774.1"/>
    <property type="molecule type" value="Genomic_DNA"/>
</dbReference>
<gene>
    <name evidence="2" type="ORF">F2Q70_00035608</name>
</gene>